<feature type="compositionally biased region" description="Polar residues" evidence="1">
    <location>
        <begin position="15"/>
        <end position="30"/>
    </location>
</feature>
<evidence type="ECO:0000313" key="3">
    <source>
        <dbReference type="Proteomes" id="UP001642260"/>
    </source>
</evidence>
<reference evidence="2 3" key="1">
    <citation type="submission" date="2022-03" db="EMBL/GenBank/DDBJ databases">
        <authorList>
            <person name="Macdonald S."/>
            <person name="Ahmed S."/>
            <person name="Newling K."/>
        </authorList>
    </citation>
    <scope>NUCLEOTIDE SEQUENCE [LARGE SCALE GENOMIC DNA]</scope>
</reference>
<dbReference type="AlphaFoldDB" id="A0ABC8JF85"/>
<dbReference type="EMBL" id="CAKOAT010102932">
    <property type="protein sequence ID" value="CAH8325738.1"/>
    <property type="molecule type" value="Genomic_DNA"/>
</dbReference>
<evidence type="ECO:0000313" key="2">
    <source>
        <dbReference type="EMBL" id="CAH8325738.1"/>
    </source>
</evidence>
<feature type="region of interest" description="Disordered" evidence="1">
    <location>
        <begin position="15"/>
        <end position="139"/>
    </location>
</feature>
<evidence type="ECO:0000256" key="1">
    <source>
        <dbReference type="SAM" id="MobiDB-lite"/>
    </source>
</evidence>
<dbReference type="Proteomes" id="UP001642260">
    <property type="component" value="Unassembled WGS sequence"/>
</dbReference>
<proteinExistence type="predicted"/>
<accession>A0ABC8JF85</accession>
<name>A0ABC8JF85_ERUVS</name>
<keyword evidence="3" id="KW-1185">Reference proteome</keyword>
<protein>
    <submittedName>
        <fullName evidence="2">Uncharacterized protein</fullName>
    </submittedName>
</protein>
<sequence length="246" mass="27115">MEDILRRSLKEITESITNSCTRPHVQQSVETEQDNTGKESRPEGQTSSFVASDIIEEALRFANKEASHRREQSNEAFMTNDMAHVSGGGGDDQETVSNRDISEKDTVEPDVLPTTSVSERRTGPSSVPGKANEETSGNGLAFPDPSFSIGLTQLINENAQNVDRVPHEDSDESLQEDDVDLEEPILNRKSKRTKVVPRNLVGDYQCDSGIMARAWESFIDAICITPRIDYAAKFSNLLEILGGSKV</sequence>
<comment type="caution">
    <text evidence="2">The sequence shown here is derived from an EMBL/GenBank/DDBJ whole genome shotgun (WGS) entry which is preliminary data.</text>
</comment>
<feature type="compositionally biased region" description="Basic and acidic residues" evidence="1">
    <location>
        <begin position="57"/>
        <end position="73"/>
    </location>
</feature>
<gene>
    <name evidence="2" type="ORF">ERUC_LOCUS10469</name>
</gene>
<organism evidence="2 3">
    <name type="scientific">Eruca vesicaria subsp. sativa</name>
    <name type="common">Garden rocket</name>
    <name type="synonym">Eruca sativa</name>
    <dbReference type="NCBI Taxonomy" id="29727"/>
    <lineage>
        <taxon>Eukaryota</taxon>
        <taxon>Viridiplantae</taxon>
        <taxon>Streptophyta</taxon>
        <taxon>Embryophyta</taxon>
        <taxon>Tracheophyta</taxon>
        <taxon>Spermatophyta</taxon>
        <taxon>Magnoliopsida</taxon>
        <taxon>eudicotyledons</taxon>
        <taxon>Gunneridae</taxon>
        <taxon>Pentapetalae</taxon>
        <taxon>rosids</taxon>
        <taxon>malvids</taxon>
        <taxon>Brassicales</taxon>
        <taxon>Brassicaceae</taxon>
        <taxon>Brassiceae</taxon>
        <taxon>Eruca</taxon>
    </lineage>
</organism>